<reference evidence="1 2" key="1">
    <citation type="submission" date="2018-06" db="EMBL/GenBank/DDBJ databases">
        <authorList>
            <consortium name="Pathogen Informatics"/>
            <person name="Doyle S."/>
        </authorList>
    </citation>
    <scope>NUCLEOTIDE SEQUENCE [LARGE SCALE GENOMIC DNA]</scope>
    <source>
        <strain evidence="1 2">NCTC10295</strain>
    </source>
</reference>
<accession>A0A378UG31</accession>
<name>A0A378UG31_BERDE</name>
<dbReference type="AlphaFoldDB" id="A0A378UG31"/>
<organism evidence="1 2">
    <name type="scientific">Bergeriella denitrificans</name>
    <name type="common">Neisseria denitrificans</name>
    <dbReference type="NCBI Taxonomy" id="494"/>
    <lineage>
        <taxon>Bacteria</taxon>
        <taxon>Pseudomonadati</taxon>
        <taxon>Pseudomonadota</taxon>
        <taxon>Betaproteobacteria</taxon>
        <taxon>Neisseriales</taxon>
        <taxon>Neisseriaceae</taxon>
        <taxon>Bergeriella</taxon>
    </lineage>
</organism>
<evidence type="ECO:0000313" key="2">
    <source>
        <dbReference type="Proteomes" id="UP000254651"/>
    </source>
</evidence>
<keyword evidence="2" id="KW-1185">Reference proteome</keyword>
<sequence>MTIQWTKPVIQLDSDGLFVDMAEAELDTYAKDGSYIVPGGCIEAAAPSEIPAGHAARWNGSGWEFIPDFRGQTVYDKATGQPFETTRVGALPDGMTTEAPPSAWHTWSEEQSAWILSDQAATEILAQAKAAKLKELNAAAQAFVAAAAEVDSYPDFEIRTWVLQSAEAKAWHADPAADTPVLDQIAASRGVPADALKAAALRKSLAFEKLTAHVAGQRQALETKIEKAKNQTALETIEIAFSAL</sequence>
<protein>
    <submittedName>
        <fullName evidence="1">Putative phage fiber-spike protein</fullName>
    </submittedName>
</protein>
<evidence type="ECO:0000313" key="1">
    <source>
        <dbReference type="EMBL" id="STZ76348.1"/>
    </source>
</evidence>
<gene>
    <name evidence="1" type="ORF">NCTC10295_01109</name>
</gene>
<dbReference type="Proteomes" id="UP000254651">
    <property type="component" value="Unassembled WGS sequence"/>
</dbReference>
<dbReference type="EMBL" id="UGQS01000002">
    <property type="protein sequence ID" value="STZ76348.1"/>
    <property type="molecule type" value="Genomic_DNA"/>
</dbReference>
<proteinExistence type="predicted"/>
<dbReference type="RefSeq" id="WP_066076172.1">
    <property type="nucleotide sequence ID" value="NZ_CP181246.1"/>
</dbReference>